<dbReference type="GO" id="GO:0004386">
    <property type="term" value="F:helicase activity"/>
    <property type="evidence" value="ECO:0007669"/>
    <property type="project" value="UniProtKB-KW"/>
</dbReference>
<keyword evidence="3" id="KW-1185">Reference proteome</keyword>
<sequence>MTLDRRAGEAGSGSLLTVAILGAVTALSMMLLPLYTGLSARHSVAGAADAAALAAADTAVGIVPGMPCEAAGRVAEANGASILSCDVDGLIVTVTAVRIILGVSVTAAATAGPGDSAVD</sequence>
<reference evidence="2 3" key="1">
    <citation type="submission" date="2017-09" db="EMBL/GenBank/DDBJ databases">
        <authorList>
            <person name="Ehlers B."/>
            <person name="Leendertz F.H."/>
        </authorList>
    </citation>
    <scope>NUCLEOTIDE SEQUENCE [LARGE SCALE GENOMIC DNA]</scope>
    <source>
        <strain evidence="2 3">CGMCC 1.05381</strain>
    </source>
</reference>
<keyword evidence="1" id="KW-0472">Membrane</keyword>
<dbReference type="OrthoDB" id="5084262at2"/>
<dbReference type="InterPro" id="IPR021202">
    <property type="entry name" value="Rv3654c-like"/>
</dbReference>
<keyword evidence="2" id="KW-0547">Nucleotide-binding</keyword>
<name>A0A2C8Z9R0_9MICO</name>
<organism evidence="2 3">
    <name type="scientific">Salinibacterium xinjiangense</name>
    <dbReference type="NCBI Taxonomy" id="386302"/>
    <lineage>
        <taxon>Bacteria</taxon>
        <taxon>Bacillati</taxon>
        <taxon>Actinomycetota</taxon>
        <taxon>Actinomycetes</taxon>
        <taxon>Micrococcales</taxon>
        <taxon>Microbacteriaceae</taxon>
        <taxon>Salinibacterium</taxon>
    </lineage>
</organism>
<evidence type="ECO:0000256" key="1">
    <source>
        <dbReference type="SAM" id="Phobius"/>
    </source>
</evidence>
<evidence type="ECO:0000313" key="2">
    <source>
        <dbReference type="EMBL" id="SOE60683.1"/>
    </source>
</evidence>
<keyword evidence="2" id="KW-0347">Helicase</keyword>
<dbReference type="NCBIfam" id="TIGR03816">
    <property type="entry name" value="tadE_like_DECH"/>
    <property type="match status" value="1"/>
</dbReference>
<keyword evidence="2" id="KW-0067">ATP-binding</keyword>
<gene>
    <name evidence="2" type="ORF">SAMN06296378_1132</name>
</gene>
<dbReference type="AlphaFoldDB" id="A0A2C8Z9R0"/>
<dbReference type="RefSeq" id="WP_097060260.1">
    <property type="nucleotide sequence ID" value="NZ_BMLC01000001.1"/>
</dbReference>
<keyword evidence="1" id="KW-0812">Transmembrane</keyword>
<dbReference type="Proteomes" id="UP000219440">
    <property type="component" value="Unassembled WGS sequence"/>
</dbReference>
<keyword evidence="1" id="KW-1133">Transmembrane helix</keyword>
<keyword evidence="2" id="KW-0378">Hydrolase</keyword>
<dbReference type="EMBL" id="OCST01000002">
    <property type="protein sequence ID" value="SOE60683.1"/>
    <property type="molecule type" value="Genomic_DNA"/>
</dbReference>
<feature type="transmembrane region" description="Helical" evidence="1">
    <location>
        <begin position="12"/>
        <end position="35"/>
    </location>
</feature>
<protein>
    <submittedName>
        <fullName evidence="2">Helicase/secretion neighborhood TadE-like protein</fullName>
    </submittedName>
</protein>
<proteinExistence type="predicted"/>
<accession>A0A2C8Z9R0</accession>
<evidence type="ECO:0000313" key="3">
    <source>
        <dbReference type="Proteomes" id="UP000219440"/>
    </source>
</evidence>